<dbReference type="Proteomes" id="UP000007175">
    <property type="component" value="Genome Segment"/>
</dbReference>
<name>H6SU91_9CAUD</name>
<reference evidence="1 2" key="1">
    <citation type="journal article" date="2012" name="Virol. J.">
        <title>The genome and proteome of a Campylobacter coli bacteriophage vB_CcoM-IBB_35 reveal unusual features.</title>
        <authorList>
            <person name="Carvalho C.M."/>
            <person name="Kropinski A.M."/>
            <person name="Lingohr E.J."/>
            <person name="Santos S.B."/>
            <person name="King J."/>
            <person name="Azeredo J."/>
        </authorList>
    </citation>
    <scope>NUCLEOTIDE SEQUENCE [LARGE SCALE GENOMIC DNA]</scope>
</reference>
<evidence type="ECO:0000313" key="2">
    <source>
        <dbReference type="Proteomes" id="UP000007175"/>
    </source>
</evidence>
<dbReference type="EMBL" id="HM246720">
    <property type="protein sequence ID" value="AEF56783.1"/>
    <property type="molecule type" value="Genomic_DNA"/>
</dbReference>
<organism evidence="1 2">
    <name type="scientific">Campylobacter virus IBB35</name>
    <dbReference type="NCBI Taxonomy" id="1006972"/>
    <lineage>
        <taxon>Viruses</taxon>
        <taxon>Duplodnaviria</taxon>
        <taxon>Heunggongvirae</taxon>
        <taxon>Uroviricota</taxon>
        <taxon>Caudoviricetes</taxon>
        <taxon>Connertonviridae</taxon>
        <taxon>Firehammervirus</taxon>
    </lineage>
</organism>
<protein>
    <submittedName>
        <fullName evidence="1">Uncharacterized protein</fullName>
    </submittedName>
</protein>
<evidence type="ECO:0000313" key="1">
    <source>
        <dbReference type="EMBL" id="AEF56783.1"/>
    </source>
</evidence>
<accession>H6SU91</accession>
<proteinExistence type="predicted"/>
<sequence>MDIRDFTINCLKLSQKFRIDTINIMMEDHNYDLYFKKLKSLFNIQINIRQPFYNLTTAKQVNRKGLECSLKDLRFF</sequence>